<evidence type="ECO:0000256" key="7">
    <source>
        <dbReference type="ARBA" id="ARBA00022777"/>
    </source>
</evidence>
<dbReference type="Pfam" id="PF02110">
    <property type="entry name" value="HK"/>
    <property type="match status" value="1"/>
</dbReference>
<dbReference type="RefSeq" id="WP_100042906.1">
    <property type="nucleotide sequence ID" value="NZ_LT630003.1"/>
</dbReference>
<proteinExistence type="inferred from homology"/>
<evidence type="ECO:0000256" key="9">
    <source>
        <dbReference type="ARBA" id="ARBA00022842"/>
    </source>
</evidence>
<evidence type="ECO:0000256" key="11">
    <source>
        <dbReference type="HAMAP-Rule" id="MF_00228"/>
    </source>
</evidence>
<feature type="binding site" evidence="11">
    <location>
        <position position="121"/>
    </location>
    <ligand>
        <name>ATP</name>
        <dbReference type="ChEBI" id="CHEBI:30616"/>
    </ligand>
</feature>
<dbReference type="PRINTS" id="PR01099">
    <property type="entry name" value="HYETHTZKNASE"/>
</dbReference>
<evidence type="ECO:0000256" key="1">
    <source>
        <dbReference type="ARBA" id="ARBA00001771"/>
    </source>
</evidence>
<dbReference type="PIRSF" id="PIRSF000513">
    <property type="entry name" value="Thz_kinase"/>
    <property type="match status" value="1"/>
</dbReference>
<keyword evidence="13" id="KW-1185">Reference proteome</keyword>
<evidence type="ECO:0000256" key="5">
    <source>
        <dbReference type="ARBA" id="ARBA00022723"/>
    </source>
</evidence>
<evidence type="ECO:0000256" key="3">
    <source>
        <dbReference type="ARBA" id="ARBA00004868"/>
    </source>
</evidence>
<dbReference type="EC" id="2.7.1.50" evidence="11"/>
<comment type="cofactor">
    <cofactor evidence="2 11">
        <name>Mg(2+)</name>
        <dbReference type="ChEBI" id="CHEBI:18420"/>
    </cofactor>
</comment>
<dbReference type="InterPro" id="IPR029056">
    <property type="entry name" value="Ribokinase-like"/>
</dbReference>
<dbReference type="HAMAP" id="MF_00228">
    <property type="entry name" value="Thz_kinase"/>
    <property type="match status" value="1"/>
</dbReference>
<dbReference type="Proteomes" id="UP000198970">
    <property type="component" value="Chromosome I"/>
</dbReference>
<protein>
    <recommendedName>
        <fullName evidence="11">Hydroxyethylthiazole kinase</fullName>
        <ecNumber evidence="11">2.7.1.50</ecNumber>
    </recommendedName>
    <alternativeName>
        <fullName evidence="11">4-methyl-5-beta-hydroxyethylthiazole kinase</fullName>
        <shortName evidence="11">TH kinase</shortName>
        <shortName evidence="11">Thz kinase</shortName>
    </alternativeName>
</protein>
<keyword evidence="10 11" id="KW-0784">Thiamine biosynthesis</keyword>
<sequence>MSLKINHSLTGLVREKRPVIHCITNYVTAGDVANTILACGGSPIMADHPEEVSEITALSDCLLLNIGTPGGTTKAAMEKAGREANRRSLPVIFDPVGIGASRYRTETALSLLREVKITVIRGNASELRILLKELTGKNAGSGNDSVSPTRGVDASFSDEIREDTLESLTVATRALSAATGSVTVMTGAIDIASNGEETWLIRNGCPQMSRITGSGCMLDGIIAAYIASTGPAPSQHAIFEAAALATAAAGLCGERAAKKAEQTLSGTGSFRCCFLDEVSLLDEDTLKGGINIEVS</sequence>
<dbReference type="CDD" id="cd01170">
    <property type="entry name" value="THZ_kinase"/>
    <property type="match status" value="1"/>
</dbReference>
<gene>
    <name evidence="11" type="primary">thiM</name>
    <name evidence="12" type="ORF">SAMN02745906_3258</name>
</gene>
<dbReference type="SUPFAM" id="SSF53613">
    <property type="entry name" value="Ribokinase-like"/>
    <property type="match status" value="1"/>
</dbReference>
<evidence type="ECO:0000256" key="2">
    <source>
        <dbReference type="ARBA" id="ARBA00001946"/>
    </source>
</evidence>
<comment type="function">
    <text evidence="11">Catalyzes the phosphorylation of the hydroxyl group of 4-methyl-5-beta-hydroxyethylthiazole (THZ).</text>
</comment>
<comment type="pathway">
    <text evidence="3 11">Cofactor biosynthesis; thiamine diphosphate biosynthesis; 4-methyl-5-(2-phosphoethyl)-thiazole from 5-(2-hydroxyethyl)-4-methylthiazole: step 1/1.</text>
</comment>
<keyword evidence="5 11" id="KW-0479">Metal-binding</keyword>
<dbReference type="EMBL" id="LT630003">
    <property type="protein sequence ID" value="SET94493.1"/>
    <property type="molecule type" value="Genomic_DNA"/>
</dbReference>
<dbReference type="GO" id="GO:0016301">
    <property type="term" value="F:kinase activity"/>
    <property type="evidence" value="ECO:0007669"/>
    <property type="project" value="UniProtKB-KW"/>
</dbReference>
<keyword evidence="7 11" id="KW-0418">Kinase</keyword>
<comment type="catalytic activity">
    <reaction evidence="1 11">
        <text>5-(2-hydroxyethyl)-4-methylthiazole + ATP = 4-methyl-5-(2-phosphooxyethyl)-thiazole + ADP + H(+)</text>
        <dbReference type="Rhea" id="RHEA:24212"/>
        <dbReference type="ChEBI" id="CHEBI:15378"/>
        <dbReference type="ChEBI" id="CHEBI:17957"/>
        <dbReference type="ChEBI" id="CHEBI:30616"/>
        <dbReference type="ChEBI" id="CHEBI:58296"/>
        <dbReference type="ChEBI" id="CHEBI:456216"/>
        <dbReference type="EC" id="2.7.1.50"/>
    </reaction>
</comment>
<accession>A0ABY1CDF5</accession>
<keyword evidence="8 11" id="KW-0067">ATP-binding</keyword>
<feature type="binding site" evidence="11">
    <location>
        <position position="45"/>
    </location>
    <ligand>
        <name>substrate</name>
    </ligand>
</feature>
<feature type="binding site" evidence="11">
    <location>
        <position position="213"/>
    </location>
    <ligand>
        <name>substrate</name>
    </ligand>
</feature>
<dbReference type="Gene3D" id="3.40.1190.20">
    <property type="match status" value="1"/>
</dbReference>
<evidence type="ECO:0000256" key="4">
    <source>
        <dbReference type="ARBA" id="ARBA00022679"/>
    </source>
</evidence>
<evidence type="ECO:0000256" key="6">
    <source>
        <dbReference type="ARBA" id="ARBA00022741"/>
    </source>
</evidence>
<evidence type="ECO:0000313" key="13">
    <source>
        <dbReference type="Proteomes" id="UP000198970"/>
    </source>
</evidence>
<evidence type="ECO:0000313" key="12">
    <source>
        <dbReference type="EMBL" id="SET94493.1"/>
    </source>
</evidence>
<evidence type="ECO:0000256" key="8">
    <source>
        <dbReference type="ARBA" id="ARBA00022840"/>
    </source>
</evidence>
<reference evidence="12 13" key="1">
    <citation type="submission" date="2016-10" db="EMBL/GenBank/DDBJ databases">
        <authorList>
            <person name="Varghese N."/>
            <person name="Submissions S."/>
        </authorList>
    </citation>
    <scope>NUCLEOTIDE SEQUENCE [LARGE SCALE GENOMIC DNA]</scope>
    <source>
        <strain evidence="12 13">ATCC 19403</strain>
    </source>
</reference>
<keyword evidence="4 11" id="KW-0808">Transferase</keyword>
<keyword evidence="6 11" id="KW-0547">Nucleotide-binding</keyword>
<feature type="binding site" evidence="11">
    <location>
        <position position="186"/>
    </location>
    <ligand>
        <name>ATP</name>
        <dbReference type="ChEBI" id="CHEBI:30616"/>
    </ligand>
</feature>
<evidence type="ECO:0000256" key="10">
    <source>
        <dbReference type="ARBA" id="ARBA00022977"/>
    </source>
</evidence>
<name>A0ABY1CDF5_9FIRM</name>
<keyword evidence="9 11" id="KW-0460">Magnesium</keyword>
<comment type="similarity">
    <text evidence="11">Belongs to the Thz kinase family.</text>
</comment>
<dbReference type="InterPro" id="IPR000417">
    <property type="entry name" value="Hyethyz_kinase"/>
</dbReference>
<organism evidence="12 13">
    <name type="scientific">Lacrimispora sphenoides JCM 1415</name>
    <dbReference type="NCBI Taxonomy" id="1297793"/>
    <lineage>
        <taxon>Bacteria</taxon>
        <taxon>Bacillati</taxon>
        <taxon>Bacillota</taxon>
        <taxon>Clostridia</taxon>
        <taxon>Lachnospirales</taxon>
        <taxon>Lachnospiraceae</taxon>
        <taxon>Lacrimispora</taxon>
    </lineage>
</organism>
<dbReference type="NCBIfam" id="NF006830">
    <property type="entry name" value="PRK09355.1"/>
    <property type="match status" value="1"/>
</dbReference>